<keyword evidence="2" id="KW-0472">Membrane</keyword>
<keyword evidence="2" id="KW-0812">Transmembrane</keyword>
<reference evidence="5" key="1">
    <citation type="journal article" date="2023" name="Mol. Phylogenet. Evol.">
        <title>Genome-scale phylogeny and comparative genomics of the fungal order Sordariales.</title>
        <authorList>
            <person name="Hensen N."/>
            <person name="Bonometti L."/>
            <person name="Westerberg I."/>
            <person name="Brannstrom I.O."/>
            <person name="Guillou S."/>
            <person name="Cros-Aarteil S."/>
            <person name="Calhoun S."/>
            <person name="Haridas S."/>
            <person name="Kuo A."/>
            <person name="Mondo S."/>
            <person name="Pangilinan J."/>
            <person name="Riley R."/>
            <person name="LaButti K."/>
            <person name="Andreopoulos B."/>
            <person name="Lipzen A."/>
            <person name="Chen C."/>
            <person name="Yan M."/>
            <person name="Daum C."/>
            <person name="Ng V."/>
            <person name="Clum A."/>
            <person name="Steindorff A."/>
            <person name="Ohm R.A."/>
            <person name="Martin F."/>
            <person name="Silar P."/>
            <person name="Natvig D.O."/>
            <person name="Lalanne C."/>
            <person name="Gautier V."/>
            <person name="Ament-Velasquez S.L."/>
            <person name="Kruys A."/>
            <person name="Hutchinson M.I."/>
            <person name="Powell A.J."/>
            <person name="Barry K."/>
            <person name="Miller A.N."/>
            <person name="Grigoriev I.V."/>
            <person name="Debuchy R."/>
            <person name="Gladieux P."/>
            <person name="Hiltunen Thoren M."/>
            <person name="Johannesson H."/>
        </authorList>
    </citation>
    <scope>NUCLEOTIDE SEQUENCE [LARGE SCALE GENOMIC DNA]</scope>
    <source>
        <strain evidence="5">CBS 340.73</strain>
    </source>
</reference>
<feature type="chain" id="PRO_5042826300" evidence="3">
    <location>
        <begin position="22"/>
        <end position="368"/>
    </location>
</feature>
<evidence type="ECO:0000313" key="4">
    <source>
        <dbReference type="EMBL" id="KAK3936748.1"/>
    </source>
</evidence>
<feature type="transmembrane region" description="Helical" evidence="2">
    <location>
        <begin position="224"/>
        <end position="251"/>
    </location>
</feature>
<evidence type="ECO:0000256" key="3">
    <source>
        <dbReference type="SAM" id="SignalP"/>
    </source>
</evidence>
<accession>A0AAN6N215</accession>
<keyword evidence="3" id="KW-0732">Signal</keyword>
<feature type="compositionally biased region" description="Pro residues" evidence="1">
    <location>
        <begin position="303"/>
        <end position="315"/>
    </location>
</feature>
<organism evidence="4 5">
    <name type="scientific">Diplogelasinospora grovesii</name>
    <dbReference type="NCBI Taxonomy" id="303347"/>
    <lineage>
        <taxon>Eukaryota</taxon>
        <taxon>Fungi</taxon>
        <taxon>Dikarya</taxon>
        <taxon>Ascomycota</taxon>
        <taxon>Pezizomycotina</taxon>
        <taxon>Sordariomycetes</taxon>
        <taxon>Sordariomycetidae</taxon>
        <taxon>Sordariales</taxon>
        <taxon>Diplogelasinosporaceae</taxon>
        <taxon>Diplogelasinospora</taxon>
    </lineage>
</organism>
<sequence length="368" mass="37591">MRPHNTKLGLLALAVSSTASAASSVSECLHTRTSELAALSACGDAGSLNYCISHLPVSQFTSSDDSLLTADLERCFFSAGCTPQEASIEAFWTLRRCDSNPRSGSDLRRRQGGVGDGIAANAGLAGPGAIIAARDPAPAPTPAPIPQAATTTAAAAAANSSPATCFTETQVSVTVCPVQSTGTSSGQQLSCYPTTAPSSVCAAGLICKADPEGNPSCMYAQTSFGVAGTVIAIFFAVAITVSIVSICFLCCRERRSQKKLERAAEAAKIAKDAKLAAAAAKKPSSSVTGAAGAGGMTENQPLMPAPPAKDLPPMIPQQYQGSGTGHEAPAEGHGGQGVQFQQQPLYDDYYGNGSNGQPNPFQDPHPLR</sequence>
<comment type="caution">
    <text evidence="4">The sequence shown here is derived from an EMBL/GenBank/DDBJ whole genome shotgun (WGS) entry which is preliminary data.</text>
</comment>
<dbReference type="Proteomes" id="UP001303473">
    <property type="component" value="Unassembled WGS sequence"/>
</dbReference>
<evidence type="ECO:0000313" key="5">
    <source>
        <dbReference type="Proteomes" id="UP001303473"/>
    </source>
</evidence>
<proteinExistence type="predicted"/>
<keyword evidence="5" id="KW-1185">Reference proteome</keyword>
<name>A0AAN6N215_9PEZI</name>
<dbReference type="EMBL" id="MU853873">
    <property type="protein sequence ID" value="KAK3936748.1"/>
    <property type="molecule type" value="Genomic_DNA"/>
</dbReference>
<evidence type="ECO:0000256" key="2">
    <source>
        <dbReference type="SAM" id="Phobius"/>
    </source>
</evidence>
<protein>
    <submittedName>
        <fullName evidence="4">Uncharacterized protein</fullName>
    </submittedName>
</protein>
<evidence type="ECO:0000256" key="1">
    <source>
        <dbReference type="SAM" id="MobiDB-lite"/>
    </source>
</evidence>
<dbReference type="AlphaFoldDB" id="A0AAN6N215"/>
<feature type="region of interest" description="Disordered" evidence="1">
    <location>
        <begin position="285"/>
        <end position="368"/>
    </location>
</feature>
<feature type="signal peptide" evidence="3">
    <location>
        <begin position="1"/>
        <end position="21"/>
    </location>
</feature>
<keyword evidence="2" id="KW-1133">Transmembrane helix</keyword>
<gene>
    <name evidence="4" type="ORF">QBC46DRAFT_23798</name>
</gene>